<dbReference type="EC" id="3.4.19.12" evidence="3"/>
<dbReference type="InterPro" id="IPR028889">
    <property type="entry name" value="USP"/>
</dbReference>
<dbReference type="InterPro" id="IPR038765">
    <property type="entry name" value="Papain-like_cys_pep_sf"/>
</dbReference>
<sequence length="919" mass="99621">MQLLHFLESMKTFFGRHAAFASLAAIAGTLLYWIRGATLDTSIEEPRPSSNHSSQISSSKHSSTDVEVCGLENLGRNWCYSNGLLQAMASCPVLCRWIEHLLRVSSSSEGQISTSWCSSLPRHGTDGLFLLPARPCYGAFRHKMPLLAQLDVVIRGVNEGNSGTKSMKGVYEALEQHGWQIARGEHDCHEMLAALFTTVQAELEAVEKIMGYTPHELKQHEHTLAGEAAHDSGWNYASLLDVAWLPPVFKPVKQLSRSLSCSSETISSNHESDSARIKASKDRLRDFFTRQRPSTPPLQSKHAPFAGFFANQLQCMACGIKHAANWDRFECISLVLPQSTSRADVSLVSLLESYTAPDLVEGVICDNCTSASGVPARRNFIKRITIGKLPEVLVLHINRTMWTDRDGAAFKRRDRVWYPLLLDMSCFTYTSATCRAPVSTGVRGLSSLVSSRFSARGSSGAQLPLTRKTAAVASAGGVQTSVETTTSSPLSSTAGTGEHSTANNKSLVNLNKSTLPSKTKAGRTSKEFNCPPFAPPLQWFSSSEASGSSDSSTQSSFISTFHPSLRSSSSTATNNSGWSQKINLLPASDVSESSIDNVHGVSNGELHNGISVADEHLLSSGASTPTPKDTRTKNIDSATSFLLDDNTPLHCNKDLSSDEVIPGNSVEGEHRLNVHSNGLQQLNNNADQTEVTPEVKAVLESKFQPLDVSMLPESVSQLSRDNCNASETSKQCLEFNEETKLSSVQGNQRQQSLDISEHNHRSSDAASTHCVNRSNVASLASAAVDSPVACSAQTRSRREPSFGSEVREPSVLYELQAVIEHSGSASSGHFTTYRRGPNSSNNWYFVSDEYVSLCSRAQALNAEPYILFYERHHSDAAPRSSIAPTSAIFTSPASSGVISRSPGAAVQEDISNILPEMKA</sequence>
<proteinExistence type="inferred from homology"/>
<feature type="region of interest" description="Disordered" evidence="8">
    <location>
        <begin position="740"/>
        <end position="761"/>
    </location>
</feature>
<dbReference type="InterPro" id="IPR050164">
    <property type="entry name" value="Peptidase_C19"/>
</dbReference>
<dbReference type="AlphaFoldDB" id="A0A8B7NN16"/>
<feature type="region of interest" description="Disordered" evidence="8">
    <location>
        <begin position="551"/>
        <end position="575"/>
    </location>
</feature>
<organism evidence="10 11">
    <name type="scientific">Hyalella azteca</name>
    <name type="common">Amphipod</name>
    <dbReference type="NCBI Taxonomy" id="294128"/>
    <lineage>
        <taxon>Eukaryota</taxon>
        <taxon>Metazoa</taxon>
        <taxon>Ecdysozoa</taxon>
        <taxon>Arthropoda</taxon>
        <taxon>Crustacea</taxon>
        <taxon>Multicrustacea</taxon>
        <taxon>Malacostraca</taxon>
        <taxon>Eumalacostraca</taxon>
        <taxon>Peracarida</taxon>
        <taxon>Amphipoda</taxon>
        <taxon>Senticaudata</taxon>
        <taxon>Talitrida</taxon>
        <taxon>Talitroidea</taxon>
        <taxon>Hyalellidae</taxon>
        <taxon>Hyalella</taxon>
    </lineage>
</organism>
<dbReference type="InterPro" id="IPR018200">
    <property type="entry name" value="USP_CS"/>
</dbReference>
<protein>
    <recommendedName>
        <fullName evidence="3">ubiquitinyl hydrolase 1</fullName>
        <ecNumber evidence="3">3.4.19.12</ecNumber>
    </recommendedName>
</protein>
<evidence type="ECO:0000256" key="5">
    <source>
        <dbReference type="ARBA" id="ARBA00022786"/>
    </source>
</evidence>
<dbReference type="Proteomes" id="UP000694843">
    <property type="component" value="Unplaced"/>
</dbReference>
<accession>A0A8B7NN16</accession>
<feature type="domain" description="USP" evidence="9">
    <location>
        <begin position="69"/>
        <end position="872"/>
    </location>
</feature>
<keyword evidence="5" id="KW-0833">Ubl conjugation pathway</keyword>
<dbReference type="Gene3D" id="3.90.70.10">
    <property type="entry name" value="Cysteine proteinases"/>
    <property type="match status" value="2"/>
</dbReference>
<evidence type="ECO:0000313" key="11">
    <source>
        <dbReference type="RefSeq" id="XP_018015078.1"/>
    </source>
</evidence>
<feature type="compositionally biased region" description="Polar residues" evidence="8">
    <location>
        <begin position="741"/>
        <end position="754"/>
    </location>
</feature>
<reference evidence="11" key="1">
    <citation type="submission" date="2025-08" db="UniProtKB">
        <authorList>
            <consortium name="RefSeq"/>
        </authorList>
    </citation>
    <scope>IDENTIFICATION</scope>
    <source>
        <tissue evidence="11">Whole organism</tissue>
    </source>
</reference>
<feature type="region of interest" description="Disordered" evidence="8">
    <location>
        <begin position="475"/>
        <end position="530"/>
    </location>
</feature>
<dbReference type="Pfam" id="PF00443">
    <property type="entry name" value="UCH"/>
    <property type="match status" value="1"/>
</dbReference>
<evidence type="ECO:0000256" key="4">
    <source>
        <dbReference type="ARBA" id="ARBA00022670"/>
    </source>
</evidence>
<dbReference type="GeneID" id="108671982"/>
<evidence type="ECO:0000256" key="8">
    <source>
        <dbReference type="SAM" id="MobiDB-lite"/>
    </source>
</evidence>
<evidence type="ECO:0000256" key="1">
    <source>
        <dbReference type="ARBA" id="ARBA00000707"/>
    </source>
</evidence>
<dbReference type="GO" id="GO:0005829">
    <property type="term" value="C:cytosol"/>
    <property type="evidence" value="ECO:0007669"/>
    <property type="project" value="TreeGrafter"/>
</dbReference>
<dbReference type="GO" id="GO:0005634">
    <property type="term" value="C:nucleus"/>
    <property type="evidence" value="ECO:0007669"/>
    <property type="project" value="TreeGrafter"/>
</dbReference>
<evidence type="ECO:0000256" key="6">
    <source>
        <dbReference type="ARBA" id="ARBA00022801"/>
    </source>
</evidence>
<dbReference type="GO" id="GO:0006508">
    <property type="term" value="P:proteolysis"/>
    <property type="evidence" value="ECO:0007669"/>
    <property type="project" value="UniProtKB-KW"/>
</dbReference>
<dbReference type="OrthoDB" id="2248014at2759"/>
<comment type="catalytic activity">
    <reaction evidence="1">
        <text>Thiol-dependent hydrolysis of ester, thioester, amide, peptide and isopeptide bonds formed by the C-terminal Gly of ubiquitin (a 76-residue protein attached to proteins as an intracellular targeting signal).</text>
        <dbReference type="EC" id="3.4.19.12"/>
    </reaction>
</comment>
<keyword evidence="4" id="KW-0645">Protease</keyword>
<keyword evidence="10" id="KW-1185">Reference proteome</keyword>
<dbReference type="PANTHER" id="PTHR24006:SF888">
    <property type="entry name" value="UBIQUITIN CARBOXYL-TERMINAL HYDROLASE 30"/>
    <property type="match status" value="1"/>
</dbReference>
<dbReference type="PROSITE" id="PS50235">
    <property type="entry name" value="USP_3"/>
    <property type="match status" value="1"/>
</dbReference>
<dbReference type="PANTHER" id="PTHR24006">
    <property type="entry name" value="UBIQUITIN CARBOXYL-TERMINAL HYDROLASE"/>
    <property type="match status" value="1"/>
</dbReference>
<evidence type="ECO:0000313" key="10">
    <source>
        <dbReference type="Proteomes" id="UP000694843"/>
    </source>
</evidence>
<dbReference type="RefSeq" id="XP_018015078.1">
    <property type="nucleotide sequence ID" value="XM_018159589.2"/>
</dbReference>
<evidence type="ECO:0000256" key="7">
    <source>
        <dbReference type="ARBA" id="ARBA00022807"/>
    </source>
</evidence>
<dbReference type="GO" id="GO:0004843">
    <property type="term" value="F:cysteine-type deubiquitinase activity"/>
    <property type="evidence" value="ECO:0007669"/>
    <property type="project" value="UniProtKB-EC"/>
</dbReference>
<comment type="similarity">
    <text evidence="2">Belongs to the peptidase C19 family.</text>
</comment>
<evidence type="ECO:0000256" key="3">
    <source>
        <dbReference type="ARBA" id="ARBA00012759"/>
    </source>
</evidence>
<keyword evidence="7" id="KW-0788">Thiol protease</keyword>
<evidence type="ECO:0000256" key="2">
    <source>
        <dbReference type="ARBA" id="ARBA00009085"/>
    </source>
</evidence>
<name>A0A8B7NN16_HYAAZ</name>
<evidence type="ECO:0000259" key="9">
    <source>
        <dbReference type="PROSITE" id="PS50235"/>
    </source>
</evidence>
<gene>
    <name evidence="11" type="primary">LOC108671982</name>
</gene>
<dbReference type="PROSITE" id="PS00973">
    <property type="entry name" value="USP_2"/>
    <property type="match status" value="1"/>
</dbReference>
<dbReference type="GO" id="GO:0016579">
    <property type="term" value="P:protein deubiquitination"/>
    <property type="evidence" value="ECO:0007669"/>
    <property type="project" value="InterPro"/>
</dbReference>
<dbReference type="KEGG" id="hazt:108671982"/>
<dbReference type="CDD" id="cd02257">
    <property type="entry name" value="Peptidase_C19"/>
    <property type="match status" value="1"/>
</dbReference>
<dbReference type="InterPro" id="IPR001394">
    <property type="entry name" value="Peptidase_C19_UCH"/>
</dbReference>
<feature type="compositionally biased region" description="Polar residues" evidence="8">
    <location>
        <begin position="561"/>
        <end position="575"/>
    </location>
</feature>
<feature type="compositionally biased region" description="Polar residues" evidence="8">
    <location>
        <begin position="477"/>
        <end position="517"/>
    </location>
</feature>
<keyword evidence="6" id="KW-0378">Hydrolase</keyword>
<dbReference type="SUPFAM" id="SSF54001">
    <property type="entry name" value="Cysteine proteinases"/>
    <property type="match status" value="1"/>
</dbReference>